<gene>
    <name evidence="1" type="ORF">FHG71_10520</name>
</gene>
<evidence type="ECO:0000313" key="2">
    <source>
        <dbReference type="Proteomes" id="UP000305709"/>
    </source>
</evidence>
<comment type="caution">
    <text evidence="1">The sequence shown here is derived from an EMBL/GenBank/DDBJ whole genome shotgun (WGS) entry which is preliminary data.</text>
</comment>
<reference evidence="1 2" key="1">
    <citation type="submission" date="2019-06" db="EMBL/GenBank/DDBJ databases">
        <authorList>
            <person name="Jiang L."/>
        </authorList>
    </citation>
    <scope>NUCLEOTIDE SEQUENCE [LARGE SCALE GENOMIC DNA]</scope>
    <source>
        <strain evidence="1 2">YIM 48858</strain>
    </source>
</reference>
<keyword evidence="2" id="KW-1185">Reference proteome</keyword>
<evidence type="ECO:0000313" key="1">
    <source>
        <dbReference type="EMBL" id="TNC71605.1"/>
    </source>
</evidence>
<dbReference type="OrthoDB" id="7868047at2"/>
<accession>A0A5C4NCH5</accession>
<sequence length="153" mass="16253">MASTDYTQMMKDMMSNFPMDTSSFESLAKSQAALAEKMSAVAIEAAQKSTDLSAKWMQDTLSKLSNMTTAKAEPADYAKAMTDFVSSSAESTAEHMAAFADIAKRVQTETLELMLAAGKDMSEDMTAAARKATNDFAAAAKNGAQVTSTSTNV</sequence>
<dbReference type="RefSeq" id="WP_139081641.1">
    <property type="nucleotide sequence ID" value="NZ_VDFV01000012.1"/>
</dbReference>
<proteinExistence type="predicted"/>
<protein>
    <submittedName>
        <fullName evidence="1">Phasin</fullName>
    </submittedName>
</protein>
<dbReference type="AlphaFoldDB" id="A0A5C4NCH5"/>
<dbReference type="EMBL" id="VDFV01000012">
    <property type="protein sequence ID" value="TNC71605.1"/>
    <property type="molecule type" value="Genomic_DNA"/>
</dbReference>
<dbReference type="Proteomes" id="UP000305709">
    <property type="component" value="Unassembled WGS sequence"/>
</dbReference>
<organism evidence="1 2">
    <name type="scientific">Rubellimicrobium roseum</name>
    <dbReference type="NCBI Taxonomy" id="687525"/>
    <lineage>
        <taxon>Bacteria</taxon>
        <taxon>Pseudomonadati</taxon>
        <taxon>Pseudomonadota</taxon>
        <taxon>Alphaproteobacteria</taxon>
        <taxon>Rhodobacterales</taxon>
        <taxon>Roseobacteraceae</taxon>
        <taxon>Rubellimicrobium</taxon>
    </lineage>
</organism>
<name>A0A5C4NCH5_9RHOB</name>